<evidence type="ECO:0000313" key="3">
    <source>
        <dbReference type="EMBL" id="TRM57507.1"/>
    </source>
</evidence>
<dbReference type="OrthoDB" id="3025387at2759"/>
<gene>
    <name evidence="3" type="ORF">BD626DRAFT_514967</name>
</gene>
<proteinExistence type="predicted"/>
<dbReference type="Proteomes" id="UP000320762">
    <property type="component" value="Unassembled WGS sequence"/>
</dbReference>
<evidence type="ECO:0000313" key="4">
    <source>
        <dbReference type="Proteomes" id="UP000320762"/>
    </source>
</evidence>
<sequence>MRFLALLALAGLAIAIPTPSADPTPYLSPPSNPHPSHSAPCTPTPVGTFTAPRIYNTFVSESPYLVERTTLVTWTQVSLCTAAE</sequence>
<dbReference type="AlphaFoldDB" id="A0A550BYA3"/>
<evidence type="ECO:0000256" key="1">
    <source>
        <dbReference type="SAM" id="MobiDB-lite"/>
    </source>
</evidence>
<evidence type="ECO:0000256" key="2">
    <source>
        <dbReference type="SAM" id="SignalP"/>
    </source>
</evidence>
<name>A0A550BYA3_9AGAR</name>
<keyword evidence="2" id="KW-0732">Signal</keyword>
<comment type="caution">
    <text evidence="3">The sequence shown here is derived from an EMBL/GenBank/DDBJ whole genome shotgun (WGS) entry which is preliminary data.</text>
</comment>
<feature type="region of interest" description="Disordered" evidence="1">
    <location>
        <begin position="23"/>
        <end position="44"/>
    </location>
</feature>
<feature type="compositionally biased region" description="Pro residues" evidence="1">
    <location>
        <begin position="23"/>
        <end position="33"/>
    </location>
</feature>
<feature type="signal peptide" evidence="2">
    <location>
        <begin position="1"/>
        <end position="15"/>
    </location>
</feature>
<feature type="chain" id="PRO_5021859501" evidence="2">
    <location>
        <begin position="16"/>
        <end position="84"/>
    </location>
</feature>
<keyword evidence="4" id="KW-1185">Reference proteome</keyword>
<accession>A0A550BYA3</accession>
<dbReference type="EMBL" id="VDMD01000047">
    <property type="protein sequence ID" value="TRM57507.1"/>
    <property type="molecule type" value="Genomic_DNA"/>
</dbReference>
<reference evidence="3 4" key="1">
    <citation type="journal article" date="2019" name="New Phytol.">
        <title>Comparative genomics reveals unique wood-decay strategies and fruiting body development in the Schizophyllaceae.</title>
        <authorList>
            <person name="Almasi E."/>
            <person name="Sahu N."/>
            <person name="Krizsan K."/>
            <person name="Balint B."/>
            <person name="Kovacs G.M."/>
            <person name="Kiss B."/>
            <person name="Cseklye J."/>
            <person name="Drula E."/>
            <person name="Henrissat B."/>
            <person name="Nagy I."/>
            <person name="Chovatia M."/>
            <person name="Adam C."/>
            <person name="LaButti K."/>
            <person name="Lipzen A."/>
            <person name="Riley R."/>
            <person name="Grigoriev I.V."/>
            <person name="Nagy L.G."/>
        </authorList>
    </citation>
    <scope>NUCLEOTIDE SEQUENCE [LARGE SCALE GENOMIC DNA]</scope>
    <source>
        <strain evidence="3 4">NL-1724</strain>
    </source>
</reference>
<organism evidence="3 4">
    <name type="scientific">Schizophyllum amplum</name>
    <dbReference type="NCBI Taxonomy" id="97359"/>
    <lineage>
        <taxon>Eukaryota</taxon>
        <taxon>Fungi</taxon>
        <taxon>Dikarya</taxon>
        <taxon>Basidiomycota</taxon>
        <taxon>Agaricomycotina</taxon>
        <taxon>Agaricomycetes</taxon>
        <taxon>Agaricomycetidae</taxon>
        <taxon>Agaricales</taxon>
        <taxon>Schizophyllaceae</taxon>
        <taxon>Schizophyllum</taxon>
    </lineage>
</organism>
<protein>
    <submittedName>
        <fullName evidence="3">Uncharacterized protein</fullName>
    </submittedName>
</protein>